<protein>
    <recommendedName>
        <fullName evidence="2">Phosphodiester glycosidase domain-containing protein</fullName>
    </recommendedName>
</protein>
<keyword evidence="4" id="KW-1185">Reference proteome</keyword>
<proteinExistence type="predicted"/>
<dbReference type="RefSeq" id="WP_107966677.1">
    <property type="nucleotide sequence ID" value="NZ_NWBU01000004.1"/>
</dbReference>
<dbReference type="Pfam" id="PF09992">
    <property type="entry name" value="NAGPA"/>
    <property type="match status" value="1"/>
</dbReference>
<dbReference type="OrthoDB" id="9809781at2"/>
<sequence>MSLAYFRSRRALALCLGLFAVSPAAAGLPDTPFPLGREGLAETRVSEALAPGLAYHRIARGAVDPQARWTVSAGIARTSAEREQAAACLKAAGLPPRYSAYRAPGTRPLPYDEFSGGSFASEEAARTAFAAVPASPCHLAARHMASLPQDRDGPWLLHILEIRPTVFRGRLVSALAQDKVAGKEQSSSIARRHKALAAINGGFFAMKEEEGIAGEPAGIAMVAGRIHSEPTRGRPYLLLRDERPVAAQIVMRQASHPIRVRWADGSSSRIDGVDRTPGMIRNCGLAGAHPTSRPAHDMTCTKADELIAITDQAGFVPTQAKGYALLLGADGAIRPVTGTASPATGETLLIATGRRAAELSRKAQANRSARIDLSYRAIAPGVEPQRLDRLYAVNGAPLLLRHGRAVRRENREGWPMDLKIDRTEATHVHDWIVRRNPRTAAGIAADGTIYLLVADGRLFAGGDPEPSVPSAGLTIEELRAVMRHLGARDAINLDGGGSSTLVLRSATVNHPSDKEGERPVGDAILLLD</sequence>
<gene>
    <name evidence="3" type="ORF">CLG96_04975</name>
</gene>
<dbReference type="PANTHER" id="PTHR40446">
    <property type="entry name" value="N-ACETYLGLUCOSAMINE-1-PHOSPHODIESTER ALPHA-N-ACETYLGLUCOSAMINIDASE"/>
    <property type="match status" value="1"/>
</dbReference>
<dbReference type="InterPro" id="IPR018711">
    <property type="entry name" value="NAGPA"/>
</dbReference>
<evidence type="ECO:0000259" key="2">
    <source>
        <dbReference type="Pfam" id="PF09992"/>
    </source>
</evidence>
<evidence type="ECO:0000256" key="1">
    <source>
        <dbReference type="SAM" id="SignalP"/>
    </source>
</evidence>
<name>A0A2T5G2S4_9SPHN</name>
<evidence type="ECO:0000313" key="3">
    <source>
        <dbReference type="EMBL" id="PTQ13445.1"/>
    </source>
</evidence>
<feature type="chain" id="PRO_5015406544" description="Phosphodiester glycosidase domain-containing protein" evidence="1">
    <location>
        <begin position="27"/>
        <end position="528"/>
    </location>
</feature>
<accession>A0A2T5G2S4</accession>
<dbReference type="EMBL" id="NWBU01000004">
    <property type="protein sequence ID" value="PTQ13445.1"/>
    <property type="molecule type" value="Genomic_DNA"/>
</dbReference>
<comment type="caution">
    <text evidence="3">The sequence shown here is derived from an EMBL/GenBank/DDBJ whole genome shotgun (WGS) entry which is preliminary data.</text>
</comment>
<feature type="signal peptide" evidence="1">
    <location>
        <begin position="1"/>
        <end position="26"/>
    </location>
</feature>
<reference evidence="3 4" key="1">
    <citation type="submission" date="2017-09" db="EMBL/GenBank/DDBJ databases">
        <title>Sphingomonas panjinensis sp.nov., isolated from oil-contaminated soil.</title>
        <authorList>
            <person name="Wang L."/>
            <person name="Chen L."/>
        </authorList>
    </citation>
    <scope>NUCLEOTIDE SEQUENCE [LARGE SCALE GENOMIC DNA]</scope>
    <source>
        <strain evidence="3 4">FW-11</strain>
    </source>
</reference>
<dbReference type="PANTHER" id="PTHR40446:SF2">
    <property type="entry name" value="N-ACETYLGLUCOSAMINE-1-PHOSPHODIESTER ALPHA-N-ACETYLGLUCOSAMINIDASE"/>
    <property type="match status" value="1"/>
</dbReference>
<feature type="domain" description="Phosphodiester glycosidase" evidence="2">
    <location>
        <begin position="348"/>
        <end position="526"/>
    </location>
</feature>
<keyword evidence="1" id="KW-0732">Signal</keyword>
<dbReference type="AlphaFoldDB" id="A0A2T5G2S4"/>
<evidence type="ECO:0000313" key="4">
    <source>
        <dbReference type="Proteomes" id="UP000244162"/>
    </source>
</evidence>
<dbReference type="Proteomes" id="UP000244162">
    <property type="component" value="Unassembled WGS sequence"/>
</dbReference>
<organism evidence="3 4">
    <name type="scientific">Sphingomonas oleivorans</name>
    <dbReference type="NCBI Taxonomy" id="1735121"/>
    <lineage>
        <taxon>Bacteria</taxon>
        <taxon>Pseudomonadati</taxon>
        <taxon>Pseudomonadota</taxon>
        <taxon>Alphaproteobacteria</taxon>
        <taxon>Sphingomonadales</taxon>
        <taxon>Sphingomonadaceae</taxon>
        <taxon>Sphingomonas</taxon>
    </lineage>
</organism>